<evidence type="ECO:0000259" key="6">
    <source>
        <dbReference type="PROSITE" id="PS51012"/>
    </source>
</evidence>
<dbReference type="EMBL" id="CP015405">
    <property type="protein sequence ID" value="ANU76650.1"/>
    <property type="molecule type" value="Genomic_DNA"/>
</dbReference>
<dbReference type="GO" id="GO:0140359">
    <property type="term" value="F:ABC-type transporter activity"/>
    <property type="evidence" value="ECO:0007669"/>
    <property type="project" value="InterPro"/>
</dbReference>
<dbReference type="Proteomes" id="UP000092574">
    <property type="component" value="Chromosome"/>
</dbReference>
<dbReference type="OrthoDB" id="670210at2"/>
<dbReference type="InterPro" id="IPR013525">
    <property type="entry name" value="ABC2_TM"/>
</dbReference>
<dbReference type="PANTHER" id="PTHR43229">
    <property type="entry name" value="NODULATION PROTEIN J"/>
    <property type="match status" value="1"/>
</dbReference>
<dbReference type="PANTHER" id="PTHR43229:SF2">
    <property type="entry name" value="NODULATION PROTEIN J"/>
    <property type="match status" value="1"/>
</dbReference>
<comment type="subcellular location">
    <subcellularLocation>
        <location evidence="5">Cell membrane</location>
        <topology evidence="5">Multi-pass membrane protein</topology>
    </subcellularLocation>
    <subcellularLocation>
        <location evidence="1">Membrane</location>
        <topology evidence="1">Multi-pass membrane protein</topology>
    </subcellularLocation>
</comment>
<dbReference type="InterPro" id="IPR051784">
    <property type="entry name" value="Nod_factor_ABC_transporter"/>
</dbReference>
<dbReference type="RefSeq" id="WP_065542811.1">
    <property type="nucleotide sequence ID" value="NZ_CP015405.2"/>
</dbReference>
<feature type="transmembrane region" description="Helical" evidence="5">
    <location>
        <begin position="98"/>
        <end position="127"/>
    </location>
</feature>
<dbReference type="AlphaFoldDB" id="A0A1C7IAE1"/>
<organism evidence="7 8">
    <name type="scientific">Blautia pseudococcoides</name>
    <dbReference type="NCBI Taxonomy" id="1796616"/>
    <lineage>
        <taxon>Bacteria</taxon>
        <taxon>Bacillati</taxon>
        <taxon>Bacillota</taxon>
        <taxon>Clostridia</taxon>
        <taxon>Lachnospirales</taxon>
        <taxon>Lachnospiraceae</taxon>
        <taxon>Blautia</taxon>
    </lineage>
</organism>
<dbReference type="STRING" id="1796616.A4V09_13265"/>
<feature type="transmembrane region" description="Helical" evidence="5">
    <location>
        <begin position="133"/>
        <end position="159"/>
    </location>
</feature>
<feature type="transmembrane region" description="Helical" evidence="5">
    <location>
        <begin position="18"/>
        <end position="39"/>
    </location>
</feature>
<name>A0A1C7IAE1_9FIRM</name>
<dbReference type="Pfam" id="PF01061">
    <property type="entry name" value="ABC2_membrane"/>
    <property type="match status" value="1"/>
</dbReference>
<keyword evidence="5" id="KW-1003">Cell membrane</keyword>
<evidence type="ECO:0000256" key="3">
    <source>
        <dbReference type="ARBA" id="ARBA00022989"/>
    </source>
</evidence>
<keyword evidence="2 5" id="KW-0812">Transmembrane</keyword>
<feature type="transmembrane region" description="Helical" evidence="5">
    <location>
        <begin position="171"/>
        <end position="200"/>
    </location>
</feature>
<reference evidence="7" key="1">
    <citation type="submission" date="2017-04" db="EMBL/GenBank/DDBJ databases">
        <title>Complete Genome Sequences of Twelve Strains of a Stable Defined Moderately Diverse Mouse Microbiota 2 (sDMDMm2).</title>
        <authorList>
            <person name="Uchimura Y."/>
            <person name="Wyss M."/>
            <person name="Brugiroux S."/>
            <person name="Limenitakis J.P."/>
            <person name="Stecher B."/>
            <person name="McCoy K.D."/>
            <person name="Macpherson A.J."/>
        </authorList>
    </citation>
    <scope>NUCLEOTIDE SEQUENCE</scope>
    <source>
        <strain evidence="7">YL58</strain>
    </source>
</reference>
<evidence type="ECO:0000256" key="5">
    <source>
        <dbReference type="RuleBase" id="RU361157"/>
    </source>
</evidence>
<comment type="similarity">
    <text evidence="5">Belongs to the ABC-2 integral membrane protein family.</text>
</comment>
<keyword evidence="5" id="KW-0813">Transport</keyword>
<evidence type="ECO:0000256" key="4">
    <source>
        <dbReference type="ARBA" id="ARBA00023136"/>
    </source>
</evidence>
<evidence type="ECO:0000256" key="1">
    <source>
        <dbReference type="ARBA" id="ARBA00004141"/>
    </source>
</evidence>
<keyword evidence="4 5" id="KW-0472">Membrane</keyword>
<dbReference type="GO" id="GO:0043190">
    <property type="term" value="C:ATP-binding cassette (ABC) transporter complex"/>
    <property type="evidence" value="ECO:0007669"/>
    <property type="project" value="InterPro"/>
</dbReference>
<dbReference type="InterPro" id="IPR000412">
    <property type="entry name" value="ABC_2_transport"/>
</dbReference>
<dbReference type="KEGG" id="byl:A4V09_13265"/>
<keyword evidence="8" id="KW-1185">Reference proteome</keyword>
<evidence type="ECO:0000256" key="2">
    <source>
        <dbReference type="ARBA" id="ARBA00022692"/>
    </source>
</evidence>
<proteinExistence type="inferred from homology"/>
<feature type="transmembrane region" description="Helical" evidence="5">
    <location>
        <begin position="51"/>
        <end position="77"/>
    </location>
</feature>
<feature type="transmembrane region" description="Helical" evidence="5">
    <location>
        <begin position="220"/>
        <end position="241"/>
    </location>
</feature>
<gene>
    <name evidence="7" type="ORF">A4V09_13265</name>
</gene>
<sequence>MSVLTILHRNIKWRFHNAFTIVITILQPMLWLVLYSAIAGQTMQNTGIENYTAFILPGLMVLVSFGTCSSGGIMNYLMKADGSFYRVLIAPIRRSSIVLGQLLEAVLCSFLEVAIMVIVSLFFFVKIPISIPVVFYTVVLVFLSSFFMAGLCYGISLILPNEVMYETVMNAIVLPIFFLSTALFPANSITGALGVAINLNPFTHTMNALRSLILYGEIDIKQIILVMARFVVLGCISFGWAHSRLKKETNL</sequence>
<evidence type="ECO:0000313" key="7">
    <source>
        <dbReference type="EMBL" id="ANU76650.1"/>
    </source>
</evidence>
<dbReference type="PROSITE" id="PS51012">
    <property type="entry name" value="ABC_TM2"/>
    <property type="match status" value="1"/>
</dbReference>
<keyword evidence="3 5" id="KW-1133">Transmembrane helix</keyword>
<evidence type="ECO:0000313" key="8">
    <source>
        <dbReference type="Proteomes" id="UP000092574"/>
    </source>
</evidence>
<feature type="domain" description="ABC transmembrane type-2" evidence="6">
    <location>
        <begin position="19"/>
        <end position="248"/>
    </location>
</feature>
<dbReference type="PRINTS" id="PR00164">
    <property type="entry name" value="ABC2TRNSPORT"/>
</dbReference>
<dbReference type="InterPro" id="IPR047817">
    <property type="entry name" value="ABC2_TM_bact-type"/>
</dbReference>
<protein>
    <recommendedName>
        <fullName evidence="5">Transport permease protein</fullName>
    </recommendedName>
</protein>
<accession>A0A1C7IAE1</accession>
<dbReference type="PIRSF" id="PIRSF006648">
    <property type="entry name" value="DrrB"/>
    <property type="match status" value="1"/>
</dbReference>